<feature type="coiled-coil region" evidence="10">
    <location>
        <begin position="176"/>
        <end position="210"/>
    </location>
</feature>
<keyword evidence="11" id="KW-0732">Signal</keyword>
<evidence type="ECO:0000256" key="9">
    <source>
        <dbReference type="ARBA" id="ARBA00022842"/>
    </source>
</evidence>
<evidence type="ECO:0000256" key="6">
    <source>
        <dbReference type="ARBA" id="ARBA00022490"/>
    </source>
</evidence>
<feature type="domain" description="Poly(A) RNA polymerase mitochondrial-like central palm" evidence="13">
    <location>
        <begin position="201"/>
        <end position="330"/>
    </location>
</feature>
<evidence type="ECO:0000256" key="8">
    <source>
        <dbReference type="ARBA" id="ARBA00022723"/>
    </source>
</evidence>
<evidence type="ECO:0000256" key="7">
    <source>
        <dbReference type="ARBA" id="ARBA00022679"/>
    </source>
</evidence>
<evidence type="ECO:0000256" key="11">
    <source>
        <dbReference type="SAM" id="SignalP"/>
    </source>
</evidence>
<keyword evidence="15" id="KW-1185">Reference proteome</keyword>
<name>A0A9P6J059_9FUNG</name>
<dbReference type="InterPro" id="IPR002058">
    <property type="entry name" value="PAP_assoc"/>
</dbReference>
<dbReference type="Gene3D" id="3.30.460.10">
    <property type="entry name" value="Beta Polymerase, domain 2"/>
    <property type="match status" value="1"/>
</dbReference>
<dbReference type="GO" id="GO:1990817">
    <property type="term" value="F:poly(A) RNA polymerase activity"/>
    <property type="evidence" value="ECO:0007669"/>
    <property type="project" value="UniProtKB-EC"/>
</dbReference>
<dbReference type="InterPro" id="IPR043519">
    <property type="entry name" value="NT_sf"/>
</dbReference>
<evidence type="ECO:0000256" key="3">
    <source>
        <dbReference type="ARBA" id="ARBA00004496"/>
    </source>
</evidence>
<evidence type="ECO:0000256" key="5">
    <source>
        <dbReference type="ARBA" id="ARBA00012388"/>
    </source>
</evidence>
<dbReference type="Proteomes" id="UP000749646">
    <property type="component" value="Unassembled WGS sequence"/>
</dbReference>
<keyword evidence="6" id="KW-0963">Cytoplasm</keyword>
<dbReference type="Pfam" id="PF22600">
    <property type="entry name" value="MTPAP-like_central"/>
    <property type="match status" value="1"/>
</dbReference>
<evidence type="ECO:0000256" key="10">
    <source>
        <dbReference type="SAM" id="Coils"/>
    </source>
</evidence>
<accession>A0A9P6J059</accession>
<dbReference type="EMBL" id="JAAAHW010006708">
    <property type="protein sequence ID" value="KAF9956170.1"/>
    <property type="molecule type" value="Genomic_DNA"/>
</dbReference>
<sequence>MGNRKLYLSILFQCLLFEHAAQADPGDFIFVKVADFARCFDLVAVLSRSDNYSLSFPSDIHISKNELNEICGIKDLIQEFNDPTDMDAITLFPYDVEIDDHDDYDDEDIKIPNLSTSEVHDFLWTYAREVPLEYHDDIATIICYIRHNFWYHSGSGGSTVHLGSDDEAVTKYTKIHNEAKLERKREKELQQKAKRRIDHINSQMDCLQDDKISSEERDREVLSLSKRIQTDLNTSYPRNFITVQLLGSFANGLSSQTSDADLTALDTSNYLTIQTLAAVLKRRGYRNVVPIPNAKVPIVTFKDPRMNILCDMSINESVAIENSRLIKTYGAIDNRVRIIWFSLKQIAKRYGILSAKKGFLSSYALTLMLITYLQTVTPPILPDLQQQTTNRMVDRVINGHNCSFDRNWSNHEATARMNTDTPAELLLGLLKFFGYKFNYDQWEVNTRLGQFLTMQMSVDSWNMCVMDPFMVTRNVAGMVRESNVRVIKEAFQKSYTALMNEDWYTATNTSY</sequence>
<gene>
    <name evidence="14" type="ORF">BGZ65_002925</name>
</gene>
<dbReference type="Gene3D" id="1.10.1410.10">
    <property type="match status" value="1"/>
</dbReference>
<evidence type="ECO:0000259" key="13">
    <source>
        <dbReference type="Pfam" id="PF22600"/>
    </source>
</evidence>
<proteinExistence type="inferred from homology"/>
<keyword evidence="8" id="KW-0479">Metal-binding</keyword>
<organism evidence="14 15">
    <name type="scientific">Modicella reniformis</name>
    <dbReference type="NCBI Taxonomy" id="1440133"/>
    <lineage>
        <taxon>Eukaryota</taxon>
        <taxon>Fungi</taxon>
        <taxon>Fungi incertae sedis</taxon>
        <taxon>Mucoromycota</taxon>
        <taxon>Mortierellomycotina</taxon>
        <taxon>Mortierellomycetes</taxon>
        <taxon>Mortierellales</taxon>
        <taxon>Mortierellaceae</taxon>
        <taxon>Modicella</taxon>
    </lineage>
</organism>
<comment type="subcellular location">
    <subcellularLocation>
        <location evidence="3">Cytoplasm</location>
    </subcellularLocation>
</comment>
<comment type="caution">
    <text evidence="14">The sequence shown here is derived from an EMBL/GenBank/DDBJ whole genome shotgun (WGS) entry which is preliminary data.</text>
</comment>
<dbReference type="OrthoDB" id="2274644at2759"/>
<reference evidence="14" key="1">
    <citation type="journal article" date="2020" name="Fungal Divers.">
        <title>Resolving the Mortierellaceae phylogeny through synthesis of multi-gene phylogenetics and phylogenomics.</title>
        <authorList>
            <person name="Vandepol N."/>
            <person name="Liber J."/>
            <person name="Desiro A."/>
            <person name="Na H."/>
            <person name="Kennedy M."/>
            <person name="Barry K."/>
            <person name="Grigoriev I.V."/>
            <person name="Miller A.N."/>
            <person name="O'Donnell K."/>
            <person name="Stajich J.E."/>
            <person name="Bonito G."/>
        </authorList>
    </citation>
    <scope>NUCLEOTIDE SEQUENCE</scope>
    <source>
        <strain evidence="14">MES-2147</strain>
    </source>
</reference>
<dbReference type="GO" id="GO:0046872">
    <property type="term" value="F:metal ion binding"/>
    <property type="evidence" value="ECO:0007669"/>
    <property type="project" value="UniProtKB-KW"/>
</dbReference>
<evidence type="ECO:0000256" key="4">
    <source>
        <dbReference type="ARBA" id="ARBA00008593"/>
    </source>
</evidence>
<protein>
    <recommendedName>
        <fullName evidence="5">polynucleotide adenylyltransferase</fullName>
        <ecNumber evidence="5">2.7.7.19</ecNumber>
    </recommendedName>
</protein>
<comment type="cofactor">
    <cofactor evidence="2">
        <name>Mg(2+)</name>
        <dbReference type="ChEBI" id="CHEBI:18420"/>
    </cofactor>
</comment>
<keyword evidence="7" id="KW-0808">Transferase</keyword>
<dbReference type="PANTHER" id="PTHR12271">
    <property type="entry name" value="POLY A POLYMERASE CID PAP -RELATED"/>
    <property type="match status" value="1"/>
</dbReference>
<evidence type="ECO:0000256" key="1">
    <source>
        <dbReference type="ARBA" id="ARBA00001936"/>
    </source>
</evidence>
<feature type="signal peptide" evidence="11">
    <location>
        <begin position="1"/>
        <end position="23"/>
    </location>
</feature>
<dbReference type="EC" id="2.7.7.19" evidence="5"/>
<keyword evidence="10" id="KW-0175">Coiled coil</keyword>
<dbReference type="Pfam" id="PF03828">
    <property type="entry name" value="PAP_assoc"/>
    <property type="match status" value="1"/>
</dbReference>
<feature type="domain" description="PAP-associated" evidence="12">
    <location>
        <begin position="423"/>
        <end position="470"/>
    </location>
</feature>
<keyword evidence="9" id="KW-0460">Magnesium</keyword>
<dbReference type="AlphaFoldDB" id="A0A9P6J059"/>
<dbReference type="InterPro" id="IPR054708">
    <property type="entry name" value="MTPAP-like_central"/>
</dbReference>
<comment type="cofactor">
    <cofactor evidence="1">
        <name>Mn(2+)</name>
        <dbReference type="ChEBI" id="CHEBI:29035"/>
    </cofactor>
</comment>
<dbReference type="PANTHER" id="PTHR12271:SF40">
    <property type="entry name" value="POLY(A) RNA POLYMERASE GLD2"/>
    <property type="match status" value="1"/>
</dbReference>
<dbReference type="SUPFAM" id="SSF81301">
    <property type="entry name" value="Nucleotidyltransferase"/>
    <property type="match status" value="1"/>
</dbReference>
<evidence type="ECO:0000313" key="14">
    <source>
        <dbReference type="EMBL" id="KAF9956170.1"/>
    </source>
</evidence>
<evidence type="ECO:0000259" key="12">
    <source>
        <dbReference type="Pfam" id="PF03828"/>
    </source>
</evidence>
<evidence type="ECO:0000313" key="15">
    <source>
        <dbReference type="Proteomes" id="UP000749646"/>
    </source>
</evidence>
<dbReference type="GO" id="GO:0005737">
    <property type="term" value="C:cytoplasm"/>
    <property type="evidence" value="ECO:0007669"/>
    <property type="project" value="UniProtKB-SubCell"/>
</dbReference>
<dbReference type="SUPFAM" id="SSF81631">
    <property type="entry name" value="PAP/OAS1 substrate-binding domain"/>
    <property type="match status" value="1"/>
</dbReference>
<dbReference type="GO" id="GO:0031123">
    <property type="term" value="P:RNA 3'-end processing"/>
    <property type="evidence" value="ECO:0007669"/>
    <property type="project" value="TreeGrafter"/>
</dbReference>
<dbReference type="CDD" id="cd05402">
    <property type="entry name" value="NT_PAP_TUTase"/>
    <property type="match status" value="1"/>
</dbReference>
<comment type="similarity">
    <text evidence="4">Belongs to the DNA polymerase type-B-like family.</text>
</comment>
<dbReference type="GO" id="GO:0010605">
    <property type="term" value="P:negative regulation of macromolecule metabolic process"/>
    <property type="evidence" value="ECO:0007669"/>
    <property type="project" value="UniProtKB-ARBA"/>
</dbReference>
<evidence type="ECO:0000256" key="2">
    <source>
        <dbReference type="ARBA" id="ARBA00001946"/>
    </source>
</evidence>
<feature type="chain" id="PRO_5040201184" description="polynucleotide adenylyltransferase" evidence="11">
    <location>
        <begin position="24"/>
        <end position="511"/>
    </location>
</feature>